<evidence type="ECO:0000313" key="2">
    <source>
        <dbReference type="Proteomes" id="UP000716446"/>
    </source>
</evidence>
<name>A0A9N8P8T5_9PEZI</name>
<evidence type="ECO:0000313" key="1">
    <source>
        <dbReference type="EMBL" id="CAD0085612.1"/>
    </source>
</evidence>
<protein>
    <submittedName>
        <fullName evidence="1">Uncharacterized protein</fullName>
    </submittedName>
</protein>
<dbReference type="AlphaFoldDB" id="A0A9N8P8T5"/>
<reference evidence="1" key="1">
    <citation type="submission" date="2020-06" db="EMBL/GenBank/DDBJ databases">
        <authorList>
            <person name="Onetto C."/>
        </authorList>
    </citation>
    <scope>NUCLEOTIDE SEQUENCE</scope>
</reference>
<sequence>MSPRLKARGWINGTPQWSSPTHLALRSANPSFSPAWTKASKTLSASCFYAQHSGAVVTGDDLDKSISTTLKIKANKKQLHKLRHVISHPVQPPYLREVIFDCSAIKTLQDVDNLKHCRPLLVEILELLYDQTEDAVHPIRDALIILLEAFLCALDTKQQV</sequence>
<accession>A0A9N8P8T5</accession>
<dbReference type="EMBL" id="CAIJEN010000004">
    <property type="protein sequence ID" value="CAD0085612.1"/>
    <property type="molecule type" value="Genomic_DNA"/>
</dbReference>
<keyword evidence="2" id="KW-1185">Reference proteome</keyword>
<dbReference type="Proteomes" id="UP000716446">
    <property type="component" value="Unassembled WGS sequence"/>
</dbReference>
<gene>
    <name evidence="1" type="ORF">AWRI4619_LOCUS3889</name>
</gene>
<proteinExistence type="predicted"/>
<organism evidence="1 2">
    <name type="scientific">Aureobasidium vineae</name>
    <dbReference type="NCBI Taxonomy" id="2773715"/>
    <lineage>
        <taxon>Eukaryota</taxon>
        <taxon>Fungi</taxon>
        <taxon>Dikarya</taxon>
        <taxon>Ascomycota</taxon>
        <taxon>Pezizomycotina</taxon>
        <taxon>Dothideomycetes</taxon>
        <taxon>Dothideomycetidae</taxon>
        <taxon>Dothideales</taxon>
        <taxon>Saccotheciaceae</taxon>
        <taxon>Aureobasidium</taxon>
    </lineage>
</organism>
<comment type="caution">
    <text evidence="1">The sequence shown here is derived from an EMBL/GenBank/DDBJ whole genome shotgun (WGS) entry which is preliminary data.</text>
</comment>